<protein>
    <submittedName>
        <fullName evidence="5">N-acetylmuramoyl-L-alanine amidase</fullName>
    </submittedName>
</protein>
<keyword evidence="3" id="KW-1133">Transmembrane helix</keyword>
<evidence type="ECO:0000259" key="4">
    <source>
        <dbReference type="SMART" id="SM00646"/>
    </source>
</evidence>
<dbReference type="PANTHER" id="PTHR30404:SF0">
    <property type="entry name" value="N-ACETYLMURAMOYL-L-ALANINE AMIDASE AMIC"/>
    <property type="match status" value="1"/>
</dbReference>
<feature type="transmembrane region" description="Helical" evidence="3">
    <location>
        <begin position="12"/>
        <end position="37"/>
    </location>
</feature>
<dbReference type="InterPro" id="IPR050695">
    <property type="entry name" value="N-acetylmuramoyl_amidase_3"/>
</dbReference>
<dbReference type="Pfam" id="PF01520">
    <property type="entry name" value="Amidase_3"/>
    <property type="match status" value="1"/>
</dbReference>
<sequence length="429" mass="46572">MKKNSKRRRKKALLRLQYVLTGAAVLCVAVIALLLVYSMQDNEISGPGSDAGSALLASGGNVFVAAGEDAASASDEKELEENGSAETEGTEKEDDDAQSNETGLLSPEELAAEPGVPRIRIVLDPGHGGPGITDEQELGAKYRDTFEKDLTLKIAQAAGAELSAYGNVEVLYTRETDKALTLKQRAAYAKSVGADYLISLHLNASEEHNFFGSEVFTSAFGSYYAWGKGVGDQVLSRLVGDGFVSKGVKTRLGSKGADYYGIIRESKALRIPAIIIEHGYMDQDDDWARMNTDEKLAELGKCDAAGIAAFFGLQKGKNLPELPAADTTEPVSSPVRPDTTDPVNVYYTLTRQDTANAQITLHAEDPDSRVMYYDYSTDAGGTWSELYLWPEGTGDDITFMISVTEAEEEKLLIRAYNTYELRTEAYKSE</sequence>
<evidence type="ECO:0000256" key="3">
    <source>
        <dbReference type="SAM" id="Phobius"/>
    </source>
</evidence>
<dbReference type="InterPro" id="IPR002508">
    <property type="entry name" value="MurNAc-LAA_cat"/>
</dbReference>
<dbReference type="Proteomes" id="UP001438008">
    <property type="component" value="Unassembled WGS sequence"/>
</dbReference>
<keyword evidence="3" id="KW-0812">Transmembrane</keyword>
<dbReference type="PANTHER" id="PTHR30404">
    <property type="entry name" value="N-ACETYLMURAMOYL-L-ALANINE AMIDASE"/>
    <property type="match status" value="1"/>
</dbReference>
<feature type="region of interest" description="Disordered" evidence="2">
    <location>
        <begin position="69"/>
        <end position="109"/>
    </location>
</feature>
<gene>
    <name evidence="5" type="ORF">WMO29_02840</name>
</gene>
<accession>A0ABV1FGQ1</accession>
<dbReference type="EMBL" id="JBBMFE010000002">
    <property type="protein sequence ID" value="MEQ2471439.1"/>
    <property type="molecule type" value="Genomic_DNA"/>
</dbReference>
<keyword evidence="1" id="KW-0378">Hydrolase</keyword>
<proteinExistence type="predicted"/>
<reference evidence="5 6" key="1">
    <citation type="submission" date="2024-03" db="EMBL/GenBank/DDBJ databases">
        <title>Human intestinal bacterial collection.</title>
        <authorList>
            <person name="Pauvert C."/>
            <person name="Hitch T.C.A."/>
            <person name="Clavel T."/>
        </authorList>
    </citation>
    <scope>NUCLEOTIDE SEQUENCE [LARGE SCALE GENOMIC DNA]</scope>
    <source>
        <strain evidence="5 6">CLA-AA-H132</strain>
    </source>
</reference>
<evidence type="ECO:0000313" key="6">
    <source>
        <dbReference type="Proteomes" id="UP001438008"/>
    </source>
</evidence>
<dbReference type="SUPFAM" id="SSF53187">
    <property type="entry name" value="Zn-dependent exopeptidases"/>
    <property type="match status" value="1"/>
</dbReference>
<comment type="caution">
    <text evidence="5">The sequence shown here is derived from an EMBL/GenBank/DDBJ whole genome shotgun (WGS) entry which is preliminary data.</text>
</comment>
<name>A0ABV1FGQ1_9FIRM</name>
<dbReference type="Gene3D" id="3.40.630.40">
    <property type="entry name" value="Zn-dependent exopeptidases"/>
    <property type="match status" value="1"/>
</dbReference>
<evidence type="ECO:0000313" key="5">
    <source>
        <dbReference type="EMBL" id="MEQ2471439.1"/>
    </source>
</evidence>
<dbReference type="CDD" id="cd02696">
    <property type="entry name" value="MurNAc-LAA"/>
    <property type="match status" value="1"/>
</dbReference>
<evidence type="ECO:0000256" key="2">
    <source>
        <dbReference type="SAM" id="MobiDB-lite"/>
    </source>
</evidence>
<keyword evidence="3" id="KW-0472">Membrane</keyword>
<dbReference type="SMART" id="SM00646">
    <property type="entry name" value="Ami_3"/>
    <property type="match status" value="1"/>
</dbReference>
<feature type="domain" description="MurNAc-LAA" evidence="4">
    <location>
        <begin position="186"/>
        <end position="308"/>
    </location>
</feature>
<evidence type="ECO:0000256" key="1">
    <source>
        <dbReference type="ARBA" id="ARBA00022801"/>
    </source>
</evidence>
<dbReference type="RefSeq" id="WP_349163677.1">
    <property type="nucleotide sequence ID" value="NZ_JBBMFE010000002.1"/>
</dbReference>
<organism evidence="5 6">
    <name type="scientific">Laedolimicola intestinihominis</name>
    <dbReference type="NCBI Taxonomy" id="3133166"/>
    <lineage>
        <taxon>Bacteria</taxon>
        <taxon>Bacillati</taxon>
        <taxon>Bacillota</taxon>
        <taxon>Clostridia</taxon>
        <taxon>Lachnospirales</taxon>
        <taxon>Lachnospiraceae</taxon>
        <taxon>Laedolimicola</taxon>
    </lineage>
</organism>
<keyword evidence="6" id="KW-1185">Reference proteome</keyword>